<dbReference type="InterPro" id="IPR039428">
    <property type="entry name" value="NUOK/Mnh_C1-like"/>
</dbReference>
<dbReference type="NCBIfam" id="NF005929">
    <property type="entry name" value="PRK07946.1"/>
    <property type="match status" value="1"/>
</dbReference>
<gene>
    <name evidence="9" type="ordered locus">Jden_2438</name>
</gene>
<dbReference type="OrthoDB" id="9799219at2"/>
<dbReference type="GO" id="GO:0005886">
    <property type="term" value="C:plasma membrane"/>
    <property type="evidence" value="ECO:0007669"/>
    <property type="project" value="UniProtKB-SubCell"/>
</dbReference>
<dbReference type="eggNOG" id="COG1006">
    <property type="taxonomic scope" value="Bacteria"/>
</dbReference>
<accession>C7R2S9</accession>
<keyword evidence="10" id="KW-1185">Reference proteome</keyword>
<feature type="transmembrane region" description="Helical" evidence="8">
    <location>
        <begin position="73"/>
        <end position="97"/>
    </location>
</feature>
<evidence type="ECO:0000313" key="9">
    <source>
        <dbReference type="EMBL" id="ACV10070.1"/>
    </source>
</evidence>
<evidence type="ECO:0000313" key="10">
    <source>
        <dbReference type="Proteomes" id="UP000000628"/>
    </source>
</evidence>
<keyword evidence="3" id="KW-1003">Cell membrane</keyword>
<comment type="similarity">
    <text evidence="2">Belongs to the CPA3 antiporters (TC 2.A.63) subunit C family.</text>
</comment>
<evidence type="ECO:0000256" key="5">
    <source>
        <dbReference type="ARBA" id="ARBA00022989"/>
    </source>
</evidence>
<reference evidence="9 10" key="1">
    <citation type="journal article" date="2009" name="Stand. Genomic Sci.">
        <title>Complete genome sequence of Jonesia denitrificans type strain (Prevot 55134).</title>
        <authorList>
            <person name="Pukall R."/>
            <person name="Gehrich-Schroter G."/>
            <person name="Lapidus A."/>
            <person name="Nolan M."/>
            <person name="Glavina Del Rio T."/>
            <person name="Lucas S."/>
            <person name="Chen F."/>
            <person name="Tice H."/>
            <person name="Pitluck S."/>
            <person name="Cheng J.F."/>
            <person name="Copeland A."/>
            <person name="Saunders E."/>
            <person name="Brettin T."/>
            <person name="Detter J.C."/>
            <person name="Bruce D."/>
            <person name="Goodwin L."/>
            <person name="Pati A."/>
            <person name="Ivanova N."/>
            <person name="Mavromatis K."/>
            <person name="Ovchinnikova G."/>
            <person name="Chen A."/>
            <person name="Palaniappan K."/>
            <person name="Land M."/>
            <person name="Hauser L."/>
            <person name="Chang Y.J."/>
            <person name="Jeffries C.D."/>
            <person name="Chain P."/>
            <person name="Goker M."/>
            <person name="Bristow J."/>
            <person name="Eisen J.A."/>
            <person name="Markowitz V."/>
            <person name="Hugenholtz P."/>
            <person name="Kyrpides N.C."/>
            <person name="Klenk H.P."/>
            <person name="Han C."/>
        </authorList>
    </citation>
    <scope>NUCLEOTIDE SEQUENCE [LARGE SCALE GENOMIC DNA]</scope>
    <source>
        <strain evidence="10">ATCC 14870 / DSM 20603 / BCRC 15368 / CIP 55.134 / JCM 11481 / NBRC 15587 / NCTC 10816 / Prevot 55134</strain>
    </source>
</reference>
<dbReference type="RefSeq" id="WP_015772681.1">
    <property type="nucleotide sequence ID" value="NC_013174.1"/>
</dbReference>
<feature type="transmembrane region" description="Helical" evidence="8">
    <location>
        <begin position="33"/>
        <end position="53"/>
    </location>
</feature>
<keyword evidence="6 8" id="KW-0472">Membrane</keyword>
<evidence type="ECO:0000256" key="3">
    <source>
        <dbReference type="ARBA" id="ARBA00022475"/>
    </source>
</evidence>
<dbReference type="EMBL" id="CP001706">
    <property type="protein sequence ID" value="ACV10070.1"/>
    <property type="molecule type" value="Genomic_DNA"/>
</dbReference>
<evidence type="ECO:0000256" key="1">
    <source>
        <dbReference type="ARBA" id="ARBA00004651"/>
    </source>
</evidence>
<dbReference type="HOGENOM" id="CLU_082058_0_2_11"/>
<evidence type="ECO:0000256" key="6">
    <source>
        <dbReference type="ARBA" id="ARBA00023136"/>
    </source>
</evidence>
<dbReference type="PANTHER" id="PTHR34583:SF2">
    <property type="entry name" value="ANTIPORTER SUBUNIT MNHC2-RELATED"/>
    <property type="match status" value="1"/>
</dbReference>
<feature type="transmembrane region" description="Helical" evidence="8">
    <location>
        <begin position="6"/>
        <end position="26"/>
    </location>
</feature>
<name>C7R2S9_JONDD</name>
<feature type="region of interest" description="Disordered" evidence="7">
    <location>
        <begin position="123"/>
        <end position="159"/>
    </location>
</feature>
<comment type="subcellular location">
    <subcellularLocation>
        <location evidence="1">Cell membrane</location>
        <topology evidence="1">Multi-pass membrane protein</topology>
    </subcellularLocation>
</comment>
<dbReference type="Proteomes" id="UP000000628">
    <property type="component" value="Chromosome"/>
</dbReference>
<evidence type="ECO:0000256" key="7">
    <source>
        <dbReference type="SAM" id="MobiDB-lite"/>
    </source>
</evidence>
<keyword evidence="4 8" id="KW-0812">Transmembrane</keyword>
<dbReference type="InterPro" id="IPR050601">
    <property type="entry name" value="CPA3_antiporter_subunitC"/>
</dbReference>
<feature type="compositionally biased region" description="Basic and acidic residues" evidence="7">
    <location>
        <begin position="146"/>
        <end position="159"/>
    </location>
</feature>
<dbReference type="Gene3D" id="1.10.287.3510">
    <property type="match status" value="1"/>
</dbReference>
<sequence>MTDMVPSLMLVLAVGAFVTAGVYLLLERSLTRVLVGFILISNGVNILLLLSGGKAGGAPIVGVTAEEDMADPLAQFMILTAIVITFGLTAFILAMAYRSWQMHGHDEVQDDLEDRRIARLAARNAPTVAGSDTADTSDLSVDDEASEARDETARGEEPS</sequence>
<dbReference type="AlphaFoldDB" id="C7R2S9"/>
<dbReference type="KEGG" id="jde:Jden_2438"/>
<evidence type="ECO:0000256" key="2">
    <source>
        <dbReference type="ARBA" id="ARBA00010388"/>
    </source>
</evidence>
<organism evidence="9 10">
    <name type="scientific">Jonesia denitrificans (strain ATCC 14870 / DSM 20603 / BCRC 15368 / CIP 55.134 / JCM 11481 / NBRC 15587 / NCTC 10816 / Prevot 55134)</name>
    <name type="common">Listeria denitrificans</name>
    <dbReference type="NCBI Taxonomy" id="471856"/>
    <lineage>
        <taxon>Bacteria</taxon>
        <taxon>Bacillati</taxon>
        <taxon>Actinomycetota</taxon>
        <taxon>Actinomycetes</taxon>
        <taxon>Micrococcales</taxon>
        <taxon>Jonesiaceae</taxon>
        <taxon>Jonesia</taxon>
    </lineage>
</organism>
<protein>
    <submittedName>
        <fullName evidence="9">NADH-ubiquinone oxidoreductase chain 4L</fullName>
    </submittedName>
</protein>
<dbReference type="STRING" id="471856.Jden_2438"/>
<evidence type="ECO:0000256" key="8">
    <source>
        <dbReference type="SAM" id="Phobius"/>
    </source>
</evidence>
<dbReference type="Pfam" id="PF00420">
    <property type="entry name" value="Oxidored_q2"/>
    <property type="match status" value="1"/>
</dbReference>
<keyword evidence="9" id="KW-0830">Ubiquinone</keyword>
<proteinExistence type="inferred from homology"/>
<evidence type="ECO:0000256" key="4">
    <source>
        <dbReference type="ARBA" id="ARBA00022692"/>
    </source>
</evidence>
<keyword evidence="5 8" id="KW-1133">Transmembrane helix</keyword>
<dbReference type="PANTHER" id="PTHR34583">
    <property type="entry name" value="ANTIPORTER SUBUNIT MNHC2-RELATED"/>
    <property type="match status" value="1"/>
</dbReference>